<dbReference type="Proteomes" id="UP001186974">
    <property type="component" value="Unassembled WGS sequence"/>
</dbReference>
<feature type="non-terminal residue" evidence="1">
    <location>
        <position position="190"/>
    </location>
</feature>
<accession>A0ACC3DFX4</accession>
<name>A0ACC3DFX4_9PEZI</name>
<evidence type="ECO:0000313" key="2">
    <source>
        <dbReference type="Proteomes" id="UP001186974"/>
    </source>
</evidence>
<gene>
    <name evidence="1" type="ORF">LTS18_000744</name>
</gene>
<comment type="caution">
    <text evidence="1">The sequence shown here is derived from an EMBL/GenBank/DDBJ whole genome shotgun (WGS) entry which is preliminary data.</text>
</comment>
<proteinExistence type="predicted"/>
<evidence type="ECO:0000313" key="1">
    <source>
        <dbReference type="EMBL" id="KAK3068245.1"/>
    </source>
</evidence>
<organism evidence="1 2">
    <name type="scientific">Coniosporium uncinatum</name>
    <dbReference type="NCBI Taxonomy" id="93489"/>
    <lineage>
        <taxon>Eukaryota</taxon>
        <taxon>Fungi</taxon>
        <taxon>Dikarya</taxon>
        <taxon>Ascomycota</taxon>
        <taxon>Pezizomycotina</taxon>
        <taxon>Dothideomycetes</taxon>
        <taxon>Dothideomycetes incertae sedis</taxon>
        <taxon>Coniosporium</taxon>
    </lineage>
</organism>
<reference evidence="1" key="1">
    <citation type="submission" date="2024-09" db="EMBL/GenBank/DDBJ databases">
        <title>Black Yeasts Isolated from many extreme environments.</title>
        <authorList>
            <person name="Coleine C."/>
            <person name="Stajich J.E."/>
            <person name="Selbmann L."/>
        </authorList>
    </citation>
    <scope>NUCLEOTIDE SEQUENCE</scope>
    <source>
        <strain evidence="1">CCFEE 5737</strain>
    </source>
</reference>
<protein>
    <submittedName>
        <fullName evidence="1">Uncharacterized protein</fullName>
    </submittedName>
</protein>
<keyword evidence="2" id="KW-1185">Reference proteome</keyword>
<sequence>MTDIVMSEAPLPYDPLSTSTCTDLDDEFSSRDVDMHSSALAFAPTPATPATAATTFQARDPRATAERDHNGNRDHDDKRNDQSGDKSNASNAEASNGFNPPTAPRKQKKQGWLRDSYRGPGPTREITDSMAELMGAEQPRRDGEREPRGGGGVGGGGGGGYREDRRDGGAGGGGGGGGGFRRNDRKRRFR</sequence>
<dbReference type="EMBL" id="JAWDJW010005336">
    <property type="protein sequence ID" value="KAK3068245.1"/>
    <property type="molecule type" value="Genomic_DNA"/>
</dbReference>